<dbReference type="InterPro" id="IPR005627">
    <property type="entry name" value="CutC-like"/>
</dbReference>
<gene>
    <name evidence="3" type="ORF">KAK10_01960</name>
</gene>
<evidence type="ECO:0000313" key="4">
    <source>
        <dbReference type="Proteomes" id="UP001057481"/>
    </source>
</evidence>
<sequence>MQIIREVAVTDYQHLVTLEKEHTQRIAIGTNFENGGLTPSRGFMAEAKKYLADQPVSLSTIIRPHLQDHTYNDAEIKIMEADIFDAQQLGLDGIIIDALTDDAQQLDFEALENLIAAAGGMMVTFGTAFDLLPQAKQQAALDWLIEHNVDRVLVHGSADATQSVLTNVDWLLELIKHAKQQIDIIPANVLPNEVDEVLTKLSIKQVHVATH</sequence>
<name>A0ABT0VG78_9LACO</name>
<dbReference type="RefSeq" id="WP_205143140.1">
    <property type="nucleotide sequence ID" value="NZ_JAFBDN010000003.1"/>
</dbReference>
<evidence type="ECO:0000256" key="1">
    <source>
        <dbReference type="ARBA" id="ARBA00007768"/>
    </source>
</evidence>
<proteinExistence type="inferred from homology"/>
<accession>A0ABT0VG78</accession>
<evidence type="ECO:0000313" key="3">
    <source>
        <dbReference type="EMBL" id="MCM2436696.1"/>
    </source>
</evidence>
<protein>
    <recommendedName>
        <fullName evidence="2">Copper homeostasis protein cutC homolog</fullName>
    </recommendedName>
</protein>
<comment type="caution">
    <text evidence="3">The sequence shown here is derived from an EMBL/GenBank/DDBJ whole genome shotgun (WGS) entry which is preliminary data.</text>
</comment>
<comment type="similarity">
    <text evidence="1">Belongs to the CutC family.</text>
</comment>
<keyword evidence="4" id="KW-1185">Reference proteome</keyword>
<dbReference type="PANTHER" id="PTHR12598:SF0">
    <property type="entry name" value="COPPER HOMEOSTASIS PROTEIN CUTC HOMOLOG"/>
    <property type="match status" value="1"/>
</dbReference>
<organism evidence="3 4">
    <name type="scientific">Periweissella beninensis</name>
    <dbReference type="NCBI Taxonomy" id="504936"/>
    <lineage>
        <taxon>Bacteria</taxon>
        <taxon>Bacillati</taxon>
        <taxon>Bacillota</taxon>
        <taxon>Bacilli</taxon>
        <taxon>Lactobacillales</taxon>
        <taxon>Lactobacillaceae</taxon>
        <taxon>Periweissella</taxon>
    </lineage>
</organism>
<dbReference type="Gene3D" id="3.20.20.380">
    <property type="entry name" value="Copper homeostasis (CutC) domain"/>
    <property type="match status" value="1"/>
</dbReference>
<evidence type="ECO:0000256" key="2">
    <source>
        <dbReference type="ARBA" id="ARBA00019014"/>
    </source>
</evidence>
<dbReference type="EMBL" id="JAGMVS010000038">
    <property type="protein sequence ID" value="MCM2436696.1"/>
    <property type="molecule type" value="Genomic_DNA"/>
</dbReference>
<dbReference type="PANTHER" id="PTHR12598">
    <property type="entry name" value="COPPER HOMEOSTASIS PROTEIN CUTC"/>
    <property type="match status" value="1"/>
</dbReference>
<dbReference type="Proteomes" id="UP001057481">
    <property type="component" value="Unassembled WGS sequence"/>
</dbReference>
<dbReference type="InterPro" id="IPR036822">
    <property type="entry name" value="CutC-like_dom_sf"/>
</dbReference>
<dbReference type="SUPFAM" id="SSF110395">
    <property type="entry name" value="CutC-like"/>
    <property type="match status" value="1"/>
</dbReference>
<reference evidence="3" key="1">
    <citation type="submission" date="2021-04" db="EMBL/GenBank/DDBJ databases">
        <title>Taxonomic assessment of Weissella genus.</title>
        <authorList>
            <person name="Fanelli F."/>
            <person name="Chieffi D."/>
            <person name="Dell'Aquila A."/>
            <person name="Gyu-Sung C."/>
            <person name="Franz C.M.A.P."/>
            <person name="Fusco V."/>
        </authorList>
    </citation>
    <scope>NUCLEOTIDE SEQUENCE</scope>
    <source>
        <strain evidence="3">LMG 25373</strain>
    </source>
</reference>
<dbReference type="Pfam" id="PF03932">
    <property type="entry name" value="CutC"/>
    <property type="match status" value="1"/>
</dbReference>